<name>A0ABV9TTR8_9ACTN</name>
<feature type="compositionally biased region" description="Basic and acidic residues" evidence="1">
    <location>
        <begin position="116"/>
        <end position="140"/>
    </location>
</feature>
<gene>
    <name evidence="2" type="ORF">ACFPCY_06595</name>
</gene>
<dbReference type="RefSeq" id="WP_378252720.1">
    <property type="nucleotide sequence ID" value="NZ_JBHSIT010000002.1"/>
</dbReference>
<proteinExistence type="predicted"/>
<feature type="region of interest" description="Disordered" evidence="1">
    <location>
        <begin position="34"/>
        <end position="75"/>
    </location>
</feature>
<sequence length="174" mass="21383">MIRHRRGGTTRRIGDLIDDTLDRASDVEHDLRRAARKAVENRDDDDRDGGRYRDRDRHDGRRRDDRDDDRRYRDDDYGWDYLDEILDDLRDLCRRRRHPRDDRDARDWRDDRDARERRDGRRERPYPRDRERDARARTPDGDVELADQLARLNRRLEEVAHHLRSDDPDEEDSR</sequence>
<evidence type="ECO:0000313" key="3">
    <source>
        <dbReference type="Proteomes" id="UP001595872"/>
    </source>
</evidence>
<comment type="caution">
    <text evidence="2">The sequence shown here is derived from an EMBL/GenBank/DDBJ whole genome shotgun (WGS) entry which is preliminary data.</text>
</comment>
<protein>
    <submittedName>
        <fullName evidence="2">Uncharacterized protein</fullName>
    </submittedName>
</protein>
<evidence type="ECO:0000313" key="2">
    <source>
        <dbReference type="EMBL" id="MFC4906979.1"/>
    </source>
</evidence>
<feature type="region of interest" description="Disordered" evidence="1">
    <location>
        <begin position="116"/>
        <end position="145"/>
    </location>
</feature>
<reference evidence="3" key="1">
    <citation type="journal article" date="2019" name="Int. J. Syst. Evol. Microbiol.">
        <title>The Global Catalogue of Microorganisms (GCM) 10K type strain sequencing project: providing services to taxonomists for standard genome sequencing and annotation.</title>
        <authorList>
            <consortium name="The Broad Institute Genomics Platform"/>
            <consortium name="The Broad Institute Genome Sequencing Center for Infectious Disease"/>
            <person name="Wu L."/>
            <person name="Ma J."/>
        </authorList>
    </citation>
    <scope>NUCLEOTIDE SEQUENCE [LARGE SCALE GENOMIC DNA]</scope>
    <source>
        <strain evidence="3">KLKA75</strain>
    </source>
</reference>
<keyword evidence="3" id="KW-1185">Reference proteome</keyword>
<organism evidence="2 3">
    <name type="scientific">Actinomadura gamaensis</name>
    <dbReference type="NCBI Taxonomy" id="1763541"/>
    <lineage>
        <taxon>Bacteria</taxon>
        <taxon>Bacillati</taxon>
        <taxon>Actinomycetota</taxon>
        <taxon>Actinomycetes</taxon>
        <taxon>Streptosporangiales</taxon>
        <taxon>Thermomonosporaceae</taxon>
        <taxon>Actinomadura</taxon>
    </lineage>
</organism>
<feature type="compositionally biased region" description="Basic and acidic residues" evidence="1">
    <location>
        <begin position="48"/>
        <end position="75"/>
    </location>
</feature>
<dbReference type="Proteomes" id="UP001595872">
    <property type="component" value="Unassembled WGS sequence"/>
</dbReference>
<accession>A0ABV9TTR8</accession>
<dbReference type="EMBL" id="JBHSIT010000002">
    <property type="protein sequence ID" value="MFC4906979.1"/>
    <property type="molecule type" value="Genomic_DNA"/>
</dbReference>
<evidence type="ECO:0000256" key="1">
    <source>
        <dbReference type="SAM" id="MobiDB-lite"/>
    </source>
</evidence>